<keyword evidence="1" id="KW-0812">Transmembrane</keyword>
<organism evidence="2 3">
    <name type="scientific">Phyllachora maydis</name>
    <dbReference type="NCBI Taxonomy" id="1825666"/>
    <lineage>
        <taxon>Eukaryota</taxon>
        <taxon>Fungi</taxon>
        <taxon>Dikarya</taxon>
        <taxon>Ascomycota</taxon>
        <taxon>Pezizomycotina</taxon>
        <taxon>Sordariomycetes</taxon>
        <taxon>Sordariomycetidae</taxon>
        <taxon>Phyllachorales</taxon>
        <taxon>Phyllachoraceae</taxon>
        <taxon>Phyllachora</taxon>
    </lineage>
</organism>
<protein>
    <recommendedName>
        <fullName evidence="4">Alternative oxidase</fullName>
    </recommendedName>
</protein>
<dbReference type="CDD" id="cd11296">
    <property type="entry name" value="O-FucT_like"/>
    <property type="match status" value="1"/>
</dbReference>
<keyword evidence="1" id="KW-1133">Transmembrane helix</keyword>
<evidence type="ECO:0000313" key="2">
    <source>
        <dbReference type="EMBL" id="KAK2066766.1"/>
    </source>
</evidence>
<keyword evidence="1" id="KW-0472">Membrane</keyword>
<accession>A0AAD9MBB4</accession>
<evidence type="ECO:0000313" key="3">
    <source>
        <dbReference type="Proteomes" id="UP001217918"/>
    </source>
</evidence>
<sequence length="475" mass="52651">MMLPENRRKAGVWLGSFVALVFTWVLLLELRGPSIYYAPSEQQPLGTDDDAAWVQAAMAVEFPAPIDYAPLRTVCARPDAPFREGLVFTCEDQHGGVGMLRNQILKCLRFAIAAGAGAVVVPSMALRNPHDISDIETATAVPLEHLFDRPAFVRHLTAACPGMRLYKRLDDVPGYPGARQGPPLDLLGTQFEPDHPRTGLTRTREWRADFDAWLARQGVRAPTGAGAPVHVRLGQSFLEWPVHEDGEAFAREFGKVLSFRADARGLAAAALLALHRRFSLPVDPARAISPGAYYGAHLRLEKDALDAWTSAGFRYSRMEDQFAAQYEHLVRVGLEVVYVASGNRTVVDLFAAYLVRRLAEDAALTGLEKAGVRLRNVTVVTKYDLLQGSDRKLLDSFTFDQQGLVDFLMMFKASAFTGVAYSSFPWNVALRRHELSKYAGIKNEGSDMLKDEYSTIMGSQADYPDLDPFEFGIWP</sequence>
<dbReference type="Proteomes" id="UP001217918">
    <property type="component" value="Unassembled WGS sequence"/>
</dbReference>
<name>A0AAD9MBB4_9PEZI</name>
<evidence type="ECO:0000256" key="1">
    <source>
        <dbReference type="SAM" id="Phobius"/>
    </source>
</evidence>
<comment type="caution">
    <text evidence="2">The sequence shown here is derived from an EMBL/GenBank/DDBJ whole genome shotgun (WGS) entry which is preliminary data.</text>
</comment>
<feature type="transmembrane region" description="Helical" evidence="1">
    <location>
        <begin position="12"/>
        <end position="30"/>
    </location>
</feature>
<dbReference type="EMBL" id="JAQQPM010000001">
    <property type="protein sequence ID" value="KAK2066766.1"/>
    <property type="molecule type" value="Genomic_DNA"/>
</dbReference>
<evidence type="ECO:0008006" key="4">
    <source>
        <dbReference type="Google" id="ProtNLM"/>
    </source>
</evidence>
<keyword evidence="3" id="KW-1185">Reference proteome</keyword>
<reference evidence="2" key="1">
    <citation type="journal article" date="2023" name="Mol. Plant Microbe Interact.">
        <title>Elucidating the Obligate Nature and Biological Capacity of an Invasive Fungal Corn Pathogen.</title>
        <authorList>
            <person name="MacCready J.S."/>
            <person name="Roggenkamp E.M."/>
            <person name="Gdanetz K."/>
            <person name="Chilvers M.I."/>
        </authorList>
    </citation>
    <scope>NUCLEOTIDE SEQUENCE</scope>
    <source>
        <strain evidence="2">PM02</strain>
    </source>
</reference>
<proteinExistence type="predicted"/>
<gene>
    <name evidence="2" type="ORF">P8C59_000555</name>
</gene>
<dbReference type="AlphaFoldDB" id="A0AAD9MBB4"/>